<feature type="signal peptide" evidence="2">
    <location>
        <begin position="1"/>
        <end position="26"/>
    </location>
</feature>
<dbReference type="Proteomes" id="UP000017836">
    <property type="component" value="Unassembled WGS sequence"/>
</dbReference>
<evidence type="ECO:0000313" key="3">
    <source>
        <dbReference type="EMBL" id="ERN17508.1"/>
    </source>
</evidence>
<gene>
    <name evidence="3" type="ORF">AMTR_s00059p00078400</name>
</gene>
<keyword evidence="2" id="KW-0732">Signal</keyword>
<feature type="chain" id="PRO_5004659004" evidence="2">
    <location>
        <begin position="27"/>
        <end position="110"/>
    </location>
</feature>
<feature type="compositionally biased region" description="Basic and acidic residues" evidence="1">
    <location>
        <begin position="27"/>
        <end position="39"/>
    </location>
</feature>
<dbReference type="HOGENOM" id="CLU_2174376_0_0_1"/>
<protein>
    <submittedName>
        <fullName evidence="3">Uncharacterized protein</fullName>
    </submittedName>
</protein>
<evidence type="ECO:0000256" key="1">
    <source>
        <dbReference type="SAM" id="MobiDB-lite"/>
    </source>
</evidence>
<name>U5DAS7_AMBTC</name>
<feature type="region of interest" description="Disordered" evidence="1">
    <location>
        <begin position="27"/>
        <end position="110"/>
    </location>
</feature>
<proteinExistence type="predicted"/>
<organism evidence="3 4">
    <name type="scientific">Amborella trichopoda</name>
    <dbReference type="NCBI Taxonomy" id="13333"/>
    <lineage>
        <taxon>Eukaryota</taxon>
        <taxon>Viridiplantae</taxon>
        <taxon>Streptophyta</taxon>
        <taxon>Embryophyta</taxon>
        <taxon>Tracheophyta</taxon>
        <taxon>Spermatophyta</taxon>
        <taxon>Magnoliopsida</taxon>
        <taxon>Amborellales</taxon>
        <taxon>Amborellaceae</taxon>
        <taxon>Amborella</taxon>
    </lineage>
</organism>
<dbReference type="Gramene" id="ERN17508">
    <property type="protein sequence ID" value="ERN17508"/>
    <property type="gene ID" value="AMTR_s00059p00078400"/>
</dbReference>
<dbReference type="EMBL" id="KI392312">
    <property type="protein sequence ID" value="ERN17508.1"/>
    <property type="molecule type" value="Genomic_DNA"/>
</dbReference>
<keyword evidence="4" id="KW-1185">Reference proteome</keyword>
<reference evidence="4" key="1">
    <citation type="journal article" date="2013" name="Science">
        <title>The Amborella genome and the evolution of flowering plants.</title>
        <authorList>
            <consortium name="Amborella Genome Project"/>
        </authorList>
    </citation>
    <scope>NUCLEOTIDE SEQUENCE [LARGE SCALE GENOMIC DNA]</scope>
</reference>
<sequence length="110" mass="12553">MGGFIPKVGFQILILILLILMASSLGEEPHRSDPSDGKQEQQVYKVKNSRPKVQSPSEKGLDKRPKSWKMIPFNEMLPKGWFPRSGSSPCHNDTPDSLEFFECSRPRRRP</sequence>
<accession>U5DAS7</accession>
<dbReference type="AlphaFoldDB" id="U5DAS7"/>
<evidence type="ECO:0000313" key="4">
    <source>
        <dbReference type="Proteomes" id="UP000017836"/>
    </source>
</evidence>
<evidence type="ECO:0000256" key="2">
    <source>
        <dbReference type="SAM" id="SignalP"/>
    </source>
</evidence>